<feature type="domain" description="Low molecular weight protein antigen 6 PH" evidence="1">
    <location>
        <begin position="65"/>
        <end position="140"/>
    </location>
</feature>
<evidence type="ECO:0000313" key="2">
    <source>
        <dbReference type="EMBL" id="GGL00730.1"/>
    </source>
</evidence>
<dbReference type="Proteomes" id="UP000627984">
    <property type="component" value="Unassembled WGS sequence"/>
</dbReference>
<evidence type="ECO:0000259" key="1">
    <source>
        <dbReference type="Pfam" id="PF10756"/>
    </source>
</evidence>
<evidence type="ECO:0000313" key="3">
    <source>
        <dbReference type="Proteomes" id="UP000627984"/>
    </source>
</evidence>
<comment type="caution">
    <text evidence="2">The sequence shown here is derived from an EMBL/GenBank/DDBJ whole genome shotgun (WGS) entry which is preliminary data.</text>
</comment>
<reference evidence="2" key="1">
    <citation type="journal article" date="2014" name="Int. J. Syst. Evol. Microbiol.">
        <title>Complete genome sequence of Corynebacterium casei LMG S-19264T (=DSM 44701T), isolated from a smear-ripened cheese.</title>
        <authorList>
            <consortium name="US DOE Joint Genome Institute (JGI-PGF)"/>
            <person name="Walter F."/>
            <person name="Albersmeier A."/>
            <person name="Kalinowski J."/>
            <person name="Ruckert C."/>
        </authorList>
    </citation>
    <scope>NUCLEOTIDE SEQUENCE</scope>
    <source>
        <strain evidence="2">JCM 3093</strain>
    </source>
</reference>
<dbReference type="AlphaFoldDB" id="A0AA37BP77"/>
<organism evidence="2 3">
    <name type="scientific">Planomonospora parontospora</name>
    <dbReference type="NCBI Taxonomy" id="58119"/>
    <lineage>
        <taxon>Bacteria</taxon>
        <taxon>Bacillati</taxon>
        <taxon>Actinomycetota</taxon>
        <taxon>Actinomycetes</taxon>
        <taxon>Streptosporangiales</taxon>
        <taxon>Streptosporangiaceae</taxon>
        <taxon>Planomonospora</taxon>
    </lineage>
</organism>
<name>A0AA37BP77_9ACTN</name>
<dbReference type="InterPro" id="IPR019692">
    <property type="entry name" value="CFP-6_PH"/>
</dbReference>
<accession>A0AA37BP77</accession>
<reference evidence="2" key="2">
    <citation type="submission" date="2022-09" db="EMBL/GenBank/DDBJ databases">
        <authorList>
            <person name="Sun Q."/>
            <person name="Ohkuma M."/>
        </authorList>
    </citation>
    <scope>NUCLEOTIDE SEQUENCE</scope>
    <source>
        <strain evidence="2">JCM 3093</strain>
    </source>
</reference>
<gene>
    <name evidence="2" type="ORF">GCM10010126_70080</name>
</gene>
<sequence>MADMSRSPVLRWRVRREILVLKAAGALALAVATVLSQGDVRGMLLAGAGTVMLAVLALRDLLVPVRLSADGEGVVVAKGFAGSERVPWSQVERIRVDTRTRFTSRTELLEIETRDGLFLLSRFDLGAPVQQVADALRAFRTGS</sequence>
<protein>
    <recommendedName>
        <fullName evidence="1">Low molecular weight protein antigen 6 PH domain-containing protein</fullName>
    </recommendedName>
</protein>
<dbReference type="Pfam" id="PF10756">
    <property type="entry name" value="bPH_6"/>
    <property type="match status" value="1"/>
</dbReference>
<dbReference type="EMBL" id="BMQD01000055">
    <property type="protein sequence ID" value="GGL00730.1"/>
    <property type="molecule type" value="Genomic_DNA"/>
</dbReference>
<proteinExistence type="predicted"/>